<dbReference type="AlphaFoldDB" id="K0RVV8"/>
<organism evidence="2 3">
    <name type="scientific">Thalassiosira oceanica</name>
    <name type="common">Marine diatom</name>
    <dbReference type="NCBI Taxonomy" id="159749"/>
    <lineage>
        <taxon>Eukaryota</taxon>
        <taxon>Sar</taxon>
        <taxon>Stramenopiles</taxon>
        <taxon>Ochrophyta</taxon>
        <taxon>Bacillariophyta</taxon>
        <taxon>Coscinodiscophyceae</taxon>
        <taxon>Thalassiosirophycidae</taxon>
        <taxon>Thalassiosirales</taxon>
        <taxon>Thalassiosiraceae</taxon>
        <taxon>Thalassiosira</taxon>
    </lineage>
</organism>
<feature type="non-terminal residue" evidence="2">
    <location>
        <position position="111"/>
    </location>
</feature>
<gene>
    <name evidence="2" type="ORF">THAOC_27658</name>
</gene>
<dbReference type="Proteomes" id="UP000266841">
    <property type="component" value="Unassembled WGS sequence"/>
</dbReference>
<evidence type="ECO:0000256" key="1">
    <source>
        <dbReference type="SAM" id="MobiDB-lite"/>
    </source>
</evidence>
<proteinExistence type="predicted"/>
<sequence>MSGAERKWRRRQPSQRSGAPDILRPAGLSPSAAGGLQSLECDNQQQAGGEGEAAPTGGNDGGCGYLHLRGDWYYTSARPGDVVHLVSLSGSFRTDPPSLPAVLHTDPPPGS</sequence>
<feature type="region of interest" description="Disordered" evidence="1">
    <location>
        <begin position="1"/>
        <end position="61"/>
    </location>
</feature>
<reference evidence="2 3" key="1">
    <citation type="journal article" date="2012" name="Genome Biol.">
        <title>Genome and low-iron response of an oceanic diatom adapted to chronic iron limitation.</title>
        <authorList>
            <person name="Lommer M."/>
            <person name="Specht M."/>
            <person name="Roy A.S."/>
            <person name="Kraemer L."/>
            <person name="Andreson R."/>
            <person name="Gutowska M.A."/>
            <person name="Wolf J."/>
            <person name="Bergner S.V."/>
            <person name="Schilhabel M.B."/>
            <person name="Klostermeier U.C."/>
            <person name="Beiko R.G."/>
            <person name="Rosenstiel P."/>
            <person name="Hippler M."/>
            <person name="Laroche J."/>
        </authorList>
    </citation>
    <scope>NUCLEOTIDE SEQUENCE [LARGE SCALE GENOMIC DNA]</scope>
    <source>
        <strain evidence="2 3">CCMP1005</strain>
    </source>
</reference>
<feature type="region of interest" description="Disordered" evidence="1">
    <location>
        <begin position="90"/>
        <end position="111"/>
    </location>
</feature>
<keyword evidence="3" id="KW-1185">Reference proteome</keyword>
<accession>K0RVV8</accession>
<protein>
    <submittedName>
        <fullName evidence="2">Uncharacterized protein</fullName>
    </submittedName>
</protein>
<comment type="caution">
    <text evidence="2">The sequence shown here is derived from an EMBL/GenBank/DDBJ whole genome shotgun (WGS) entry which is preliminary data.</text>
</comment>
<name>K0RVV8_THAOC</name>
<evidence type="ECO:0000313" key="2">
    <source>
        <dbReference type="EMBL" id="EJK52986.1"/>
    </source>
</evidence>
<evidence type="ECO:0000313" key="3">
    <source>
        <dbReference type="Proteomes" id="UP000266841"/>
    </source>
</evidence>
<dbReference type="EMBL" id="AGNL01038770">
    <property type="protein sequence ID" value="EJK52986.1"/>
    <property type="molecule type" value="Genomic_DNA"/>
</dbReference>